<evidence type="ECO:0000313" key="2">
    <source>
        <dbReference type="EMBL" id="RGS35797.1"/>
    </source>
</evidence>
<dbReference type="Proteomes" id="UP000283341">
    <property type="component" value="Unassembled WGS sequence"/>
</dbReference>
<feature type="non-terminal residue" evidence="2">
    <location>
        <position position="1"/>
    </location>
</feature>
<organism evidence="2 3">
    <name type="scientific">Bacteroides cellulosilyticus</name>
    <dbReference type="NCBI Taxonomy" id="246787"/>
    <lineage>
        <taxon>Bacteria</taxon>
        <taxon>Pseudomonadati</taxon>
        <taxon>Bacteroidota</taxon>
        <taxon>Bacteroidia</taxon>
        <taxon>Bacteroidales</taxon>
        <taxon>Bacteroidaceae</taxon>
        <taxon>Bacteroides</taxon>
    </lineage>
</organism>
<name>A0A412IFK7_9BACE</name>
<accession>A0A412IFK7</accession>
<feature type="transmembrane region" description="Helical" evidence="1">
    <location>
        <begin position="12"/>
        <end position="30"/>
    </location>
</feature>
<keyword evidence="2" id="KW-0808">Transferase</keyword>
<evidence type="ECO:0000256" key="1">
    <source>
        <dbReference type="SAM" id="Phobius"/>
    </source>
</evidence>
<reference evidence="2 3" key="1">
    <citation type="submission" date="2018-08" db="EMBL/GenBank/DDBJ databases">
        <title>A genome reference for cultivated species of the human gut microbiota.</title>
        <authorList>
            <person name="Zou Y."/>
            <person name="Xue W."/>
            <person name="Luo G."/>
        </authorList>
    </citation>
    <scope>NUCLEOTIDE SEQUENCE [LARGE SCALE GENOMIC DNA]</scope>
    <source>
        <strain evidence="2 3">AF22-3AC</strain>
    </source>
</reference>
<gene>
    <name evidence="2" type="ORF">DWX97_14070</name>
</gene>
<keyword evidence="1" id="KW-0812">Transmembrane</keyword>
<dbReference type="GO" id="GO:0016740">
    <property type="term" value="F:transferase activity"/>
    <property type="evidence" value="ECO:0007669"/>
    <property type="project" value="UniProtKB-KW"/>
</dbReference>
<evidence type="ECO:0000313" key="3">
    <source>
        <dbReference type="Proteomes" id="UP000283341"/>
    </source>
</evidence>
<keyword evidence="1" id="KW-1133">Transmembrane helix</keyword>
<sequence length="43" mass="5260">VILGYFCFVRYGYWYLLGIIVLLSGIYVLFMRRYFHLHIQKGK</sequence>
<protein>
    <submittedName>
        <fullName evidence="2">UDP-GlcNAc--UDP-phosphate GlcNAc-1-phosphate transferase</fullName>
    </submittedName>
</protein>
<comment type="caution">
    <text evidence="2">The sequence shown here is derived from an EMBL/GenBank/DDBJ whole genome shotgun (WGS) entry which is preliminary data.</text>
</comment>
<dbReference type="EMBL" id="QRVJ01000012">
    <property type="protein sequence ID" value="RGS35797.1"/>
    <property type="molecule type" value="Genomic_DNA"/>
</dbReference>
<proteinExistence type="predicted"/>
<keyword evidence="1" id="KW-0472">Membrane</keyword>
<dbReference type="AlphaFoldDB" id="A0A412IFK7"/>